<proteinExistence type="inferred from homology"/>
<keyword evidence="3 5" id="KW-1133">Transmembrane helix</keyword>
<dbReference type="Pfam" id="PF04140">
    <property type="entry name" value="ICMT"/>
    <property type="match status" value="1"/>
</dbReference>
<sequence length="227" mass="23964">MSAAAPLLKISLLLATARGISVGFTPPRPSPEEAERKAFAAANGEALPAVGSYGLVPFKACPPLARAPFASVIAPGGIAAAVGGRLHATPSTVLGATLVCAGAALRSACYRRLGQQFTFELSIQKDHRLVTDGPYAVVRHPGYTALVMQAAGLVVCIAGPGSWWRELAAETLLGKLLGVVVGLLLAVCLACGVDRTYKEDAMLGELFQEQWAEWAQKTRYRMIPYLF</sequence>
<dbReference type="AlphaFoldDB" id="A0A0C3RQB5"/>
<dbReference type="GO" id="GO:0005789">
    <property type="term" value="C:endoplasmic reticulum membrane"/>
    <property type="evidence" value="ECO:0007669"/>
    <property type="project" value="UniProtKB-SubCell"/>
</dbReference>
<keyword evidence="5" id="KW-0256">Endoplasmic reticulum</keyword>
<comment type="caution">
    <text evidence="5">Lacks conserved residue(s) required for the propagation of feature annotation.</text>
</comment>
<evidence type="ECO:0000313" key="8">
    <source>
        <dbReference type="Proteomes" id="UP000053257"/>
    </source>
</evidence>
<feature type="chain" id="PRO_5002169382" description="Protein-S-isoprenylcysteine O-methyltransferase" evidence="6">
    <location>
        <begin position="20"/>
        <end position="227"/>
    </location>
</feature>
<dbReference type="PANTHER" id="PTHR43847:SF1">
    <property type="entry name" value="BLL3993 PROTEIN"/>
    <property type="match status" value="1"/>
</dbReference>
<organism evidence="7 8">
    <name type="scientific">Phlebiopsis gigantea (strain 11061_1 CR5-6)</name>
    <name type="common">White-rot fungus</name>
    <name type="synonym">Peniophora gigantea</name>
    <dbReference type="NCBI Taxonomy" id="745531"/>
    <lineage>
        <taxon>Eukaryota</taxon>
        <taxon>Fungi</taxon>
        <taxon>Dikarya</taxon>
        <taxon>Basidiomycota</taxon>
        <taxon>Agaricomycotina</taxon>
        <taxon>Agaricomycetes</taxon>
        <taxon>Polyporales</taxon>
        <taxon>Phanerochaetaceae</taxon>
        <taxon>Phlebiopsis</taxon>
    </lineage>
</organism>
<evidence type="ECO:0000256" key="3">
    <source>
        <dbReference type="ARBA" id="ARBA00022989"/>
    </source>
</evidence>
<keyword evidence="8" id="KW-1185">Reference proteome</keyword>
<dbReference type="Gene3D" id="1.20.120.1630">
    <property type="match status" value="1"/>
</dbReference>
<keyword evidence="4 5" id="KW-0472">Membrane</keyword>
<keyword evidence="5" id="KW-0808">Transferase</keyword>
<comment type="similarity">
    <text evidence="5">Belongs to the class VI-like SAM-binding methyltransferase superfamily. Isoprenylcysteine carboxyl methyltransferase family.</text>
</comment>
<keyword evidence="5" id="KW-0489">Methyltransferase</keyword>
<evidence type="ECO:0000256" key="6">
    <source>
        <dbReference type="SAM" id="SignalP"/>
    </source>
</evidence>
<comment type="subcellular location">
    <subcellularLocation>
        <location evidence="5">Endoplasmic reticulum membrane</location>
        <topology evidence="5">Multi-pass membrane protein</topology>
    </subcellularLocation>
    <subcellularLocation>
        <location evidence="1">Membrane</location>
        <topology evidence="1">Multi-pass membrane protein</topology>
    </subcellularLocation>
</comment>
<evidence type="ECO:0000256" key="2">
    <source>
        <dbReference type="ARBA" id="ARBA00022692"/>
    </source>
</evidence>
<dbReference type="OrthoDB" id="422086at2759"/>
<keyword evidence="5" id="KW-0949">S-adenosyl-L-methionine</keyword>
<evidence type="ECO:0000256" key="1">
    <source>
        <dbReference type="ARBA" id="ARBA00004141"/>
    </source>
</evidence>
<protein>
    <recommendedName>
        <fullName evidence="5">Protein-S-isoprenylcysteine O-methyltransferase</fullName>
        <ecNumber evidence="5">2.1.1.100</ecNumber>
    </recommendedName>
</protein>
<evidence type="ECO:0000313" key="7">
    <source>
        <dbReference type="EMBL" id="KIP01941.1"/>
    </source>
</evidence>
<dbReference type="GO" id="GO:0004671">
    <property type="term" value="F:protein C-terminal S-isoprenylcysteine carboxyl O-methyltransferase activity"/>
    <property type="evidence" value="ECO:0007669"/>
    <property type="project" value="UniProtKB-EC"/>
</dbReference>
<dbReference type="EC" id="2.1.1.100" evidence="5"/>
<comment type="catalytic activity">
    <reaction evidence="5">
        <text>[protein]-C-terminal S-[(2E,6E)-farnesyl]-L-cysteine + S-adenosyl-L-methionine = [protein]-C-terminal S-[(2E,6E)-farnesyl]-L-cysteine methyl ester + S-adenosyl-L-homocysteine</text>
        <dbReference type="Rhea" id="RHEA:21672"/>
        <dbReference type="Rhea" id="RHEA-COMP:12125"/>
        <dbReference type="Rhea" id="RHEA-COMP:12126"/>
        <dbReference type="ChEBI" id="CHEBI:57856"/>
        <dbReference type="ChEBI" id="CHEBI:59789"/>
        <dbReference type="ChEBI" id="CHEBI:90510"/>
        <dbReference type="ChEBI" id="CHEBI:90511"/>
        <dbReference type="EC" id="2.1.1.100"/>
    </reaction>
</comment>
<dbReference type="EMBL" id="KN840720">
    <property type="protein sequence ID" value="KIP01941.1"/>
    <property type="molecule type" value="Genomic_DNA"/>
</dbReference>
<dbReference type="InterPro" id="IPR052527">
    <property type="entry name" value="Metal_cation-efflux_comp"/>
</dbReference>
<evidence type="ECO:0000256" key="5">
    <source>
        <dbReference type="RuleBase" id="RU362022"/>
    </source>
</evidence>
<dbReference type="STRING" id="745531.A0A0C3RQB5"/>
<accession>A0A0C3RQB5</accession>
<dbReference type="PANTHER" id="PTHR43847">
    <property type="entry name" value="BLL3993 PROTEIN"/>
    <property type="match status" value="1"/>
</dbReference>
<name>A0A0C3RQB5_PHLG1</name>
<dbReference type="GO" id="GO:0032259">
    <property type="term" value="P:methylation"/>
    <property type="evidence" value="ECO:0007669"/>
    <property type="project" value="UniProtKB-KW"/>
</dbReference>
<dbReference type="Proteomes" id="UP000053257">
    <property type="component" value="Unassembled WGS sequence"/>
</dbReference>
<keyword evidence="6" id="KW-0732">Signal</keyword>
<dbReference type="InterPro" id="IPR007269">
    <property type="entry name" value="ICMT_MeTrfase"/>
</dbReference>
<feature type="transmembrane region" description="Helical" evidence="5">
    <location>
        <begin position="172"/>
        <end position="193"/>
    </location>
</feature>
<keyword evidence="2 5" id="KW-0812">Transmembrane</keyword>
<dbReference type="HOGENOM" id="CLU_065200_6_0_1"/>
<evidence type="ECO:0000256" key="4">
    <source>
        <dbReference type="ARBA" id="ARBA00023136"/>
    </source>
</evidence>
<reference evidence="7 8" key="1">
    <citation type="journal article" date="2014" name="PLoS Genet.">
        <title>Analysis of the Phlebiopsis gigantea genome, transcriptome and secretome provides insight into its pioneer colonization strategies of wood.</title>
        <authorList>
            <person name="Hori C."/>
            <person name="Ishida T."/>
            <person name="Igarashi K."/>
            <person name="Samejima M."/>
            <person name="Suzuki H."/>
            <person name="Master E."/>
            <person name="Ferreira P."/>
            <person name="Ruiz-Duenas F.J."/>
            <person name="Held B."/>
            <person name="Canessa P."/>
            <person name="Larrondo L.F."/>
            <person name="Schmoll M."/>
            <person name="Druzhinina I.S."/>
            <person name="Kubicek C.P."/>
            <person name="Gaskell J.A."/>
            <person name="Kersten P."/>
            <person name="St John F."/>
            <person name="Glasner J."/>
            <person name="Sabat G."/>
            <person name="Splinter BonDurant S."/>
            <person name="Syed K."/>
            <person name="Yadav J."/>
            <person name="Mgbeahuruike A.C."/>
            <person name="Kovalchuk A."/>
            <person name="Asiegbu F.O."/>
            <person name="Lackner G."/>
            <person name="Hoffmeister D."/>
            <person name="Rencoret J."/>
            <person name="Gutierrez A."/>
            <person name="Sun H."/>
            <person name="Lindquist E."/>
            <person name="Barry K."/>
            <person name="Riley R."/>
            <person name="Grigoriev I.V."/>
            <person name="Henrissat B."/>
            <person name="Kues U."/>
            <person name="Berka R.M."/>
            <person name="Martinez A.T."/>
            <person name="Covert S.F."/>
            <person name="Blanchette R.A."/>
            <person name="Cullen D."/>
        </authorList>
    </citation>
    <scope>NUCLEOTIDE SEQUENCE [LARGE SCALE GENOMIC DNA]</scope>
    <source>
        <strain evidence="7 8">11061_1 CR5-6</strain>
    </source>
</reference>
<gene>
    <name evidence="7" type="ORF">PHLGIDRAFT_32380</name>
</gene>
<feature type="signal peptide" evidence="6">
    <location>
        <begin position="1"/>
        <end position="19"/>
    </location>
</feature>